<gene>
    <name evidence="4" type="primary">yiaD_2</name>
    <name evidence="4" type="ORF">STSP2_02007</name>
</gene>
<keyword evidence="4" id="KW-0449">Lipoprotein</keyword>
<proteinExistence type="predicted"/>
<dbReference type="RefSeq" id="WP_146662167.1">
    <property type="nucleotide sequence ID" value="NZ_CP019791.1"/>
</dbReference>
<dbReference type="InterPro" id="IPR006665">
    <property type="entry name" value="OmpA-like"/>
</dbReference>
<dbReference type="AlphaFoldDB" id="A0A1U9NLL8"/>
<dbReference type="Gene3D" id="3.30.1330.60">
    <property type="entry name" value="OmpA-like domain"/>
    <property type="match status" value="1"/>
</dbReference>
<dbReference type="PROSITE" id="PS51257">
    <property type="entry name" value="PROKAR_LIPOPROTEIN"/>
    <property type="match status" value="1"/>
</dbReference>
<dbReference type="PROSITE" id="PS51123">
    <property type="entry name" value="OMPA_2"/>
    <property type="match status" value="1"/>
</dbReference>
<dbReference type="PANTHER" id="PTHR30329:SF21">
    <property type="entry name" value="LIPOPROTEIN YIAD-RELATED"/>
    <property type="match status" value="1"/>
</dbReference>
<evidence type="ECO:0000313" key="4">
    <source>
        <dbReference type="EMBL" id="AQT68831.1"/>
    </source>
</evidence>
<dbReference type="EMBL" id="CP019791">
    <property type="protein sequence ID" value="AQT68831.1"/>
    <property type="molecule type" value="Genomic_DNA"/>
</dbReference>
<sequence length="226" mass="24535" precursor="true">MIKTFGKVAVLLILVVLVSGLTGCTDWKKKYNSLNVEHQNLQGLYEGCVTSLDAASADKARLSSQLNQSQKTIDQLQQEIEEMNVSPGEATGFGEGMDVAVDAEKGTITVTLPNAILFAPGKASLKKATSSELDHILNVLNERYAGKDVDVVGHTDSDPIRKSNWDDNWQLSAERALSVLRYLNKRDLDSENLRAVACGASRPVASNSTVAGKAKNRRVEIVVHAR</sequence>
<feature type="domain" description="OmpA-like" evidence="3">
    <location>
        <begin position="105"/>
        <end position="226"/>
    </location>
</feature>
<dbReference type="GO" id="GO:0016020">
    <property type="term" value="C:membrane"/>
    <property type="evidence" value="ECO:0007669"/>
    <property type="project" value="UniProtKB-UniRule"/>
</dbReference>
<keyword evidence="2" id="KW-0175">Coiled coil</keyword>
<dbReference type="SUPFAM" id="SSF103088">
    <property type="entry name" value="OmpA-like"/>
    <property type="match status" value="1"/>
</dbReference>
<dbReference type="Pfam" id="PF00691">
    <property type="entry name" value="OmpA"/>
    <property type="match status" value="1"/>
</dbReference>
<reference evidence="5" key="1">
    <citation type="submission" date="2017-02" db="EMBL/GenBank/DDBJ databases">
        <title>Comparative genomics and description of representatives of a novel lineage of planctomycetes thriving in anoxic sediments.</title>
        <authorList>
            <person name="Spring S."/>
            <person name="Bunk B."/>
            <person name="Sproer C."/>
        </authorList>
    </citation>
    <scope>NUCLEOTIDE SEQUENCE [LARGE SCALE GENOMIC DNA]</scope>
    <source>
        <strain evidence="5">ST-NAGAB-D1</strain>
    </source>
</reference>
<evidence type="ECO:0000313" key="5">
    <source>
        <dbReference type="Proteomes" id="UP000189674"/>
    </source>
</evidence>
<protein>
    <submittedName>
        <fullName evidence="4">Inner membrane lipoprotein YiaD</fullName>
    </submittedName>
</protein>
<evidence type="ECO:0000259" key="3">
    <source>
        <dbReference type="PROSITE" id="PS51123"/>
    </source>
</evidence>
<dbReference type="KEGG" id="alus:STSP2_02007"/>
<name>A0A1U9NLL8_9BACT</name>
<dbReference type="CDD" id="cd07185">
    <property type="entry name" value="OmpA_C-like"/>
    <property type="match status" value="1"/>
</dbReference>
<feature type="coiled-coil region" evidence="2">
    <location>
        <begin position="52"/>
        <end position="86"/>
    </location>
</feature>
<evidence type="ECO:0000256" key="2">
    <source>
        <dbReference type="SAM" id="Coils"/>
    </source>
</evidence>
<keyword evidence="5" id="KW-1185">Reference proteome</keyword>
<evidence type="ECO:0000256" key="1">
    <source>
        <dbReference type="PROSITE-ProRule" id="PRU00473"/>
    </source>
</evidence>
<organism evidence="4 5">
    <name type="scientific">Anaerohalosphaera lusitana</name>
    <dbReference type="NCBI Taxonomy" id="1936003"/>
    <lineage>
        <taxon>Bacteria</taxon>
        <taxon>Pseudomonadati</taxon>
        <taxon>Planctomycetota</taxon>
        <taxon>Phycisphaerae</taxon>
        <taxon>Sedimentisphaerales</taxon>
        <taxon>Anaerohalosphaeraceae</taxon>
        <taxon>Anaerohalosphaera</taxon>
    </lineage>
</organism>
<dbReference type="InterPro" id="IPR050330">
    <property type="entry name" value="Bact_OuterMem_StrucFunc"/>
</dbReference>
<keyword evidence="1" id="KW-0472">Membrane</keyword>
<dbReference type="Proteomes" id="UP000189674">
    <property type="component" value="Chromosome"/>
</dbReference>
<dbReference type="OrthoDB" id="9815217at2"/>
<dbReference type="InterPro" id="IPR036737">
    <property type="entry name" value="OmpA-like_sf"/>
</dbReference>
<accession>A0A1U9NLL8</accession>
<dbReference type="STRING" id="1936003.STSP2_02007"/>
<dbReference type="PANTHER" id="PTHR30329">
    <property type="entry name" value="STATOR ELEMENT OF FLAGELLAR MOTOR COMPLEX"/>
    <property type="match status" value="1"/>
</dbReference>